<accession>A0A175S1G1</accession>
<organism evidence="1 2">
    <name type="scientific">Curtobacterium luteum</name>
    <dbReference type="NCBI Taxonomy" id="33881"/>
    <lineage>
        <taxon>Bacteria</taxon>
        <taxon>Bacillati</taxon>
        <taxon>Actinomycetota</taxon>
        <taxon>Actinomycetes</taxon>
        <taxon>Micrococcales</taxon>
        <taxon>Microbacteriaceae</taxon>
        <taxon>Curtobacterium</taxon>
    </lineage>
</organism>
<dbReference type="InterPro" id="IPR008183">
    <property type="entry name" value="Aldose_1/G6P_1-epimerase"/>
</dbReference>
<dbReference type="PANTHER" id="PTHR10091">
    <property type="entry name" value="ALDOSE-1-EPIMERASE"/>
    <property type="match status" value="1"/>
</dbReference>
<dbReference type="InterPro" id="IPR037480">
    <property type="entry name" value="YihR-like"/>
</dbReference>
<name>A0A175S1G1_9MICO</name>
<dbReference type="CDD" id="cd09022">
    <property type="entry name" value="Aldose_epim_Ec_YihR"/>
    <property type="match status" value="1"/>
</dbReference>
<dbReference type="RefSeq" id="WP_058724848.1">
    <property type="nucleotide sequence ID" value="NZ_LDQC01000023.1"/>
</dbReference>
<dbReference type="GO" id="GO:0006006">
    <property type="term" value="P:glucose metabolic process"/>
    <property type="evidence" value="ECO:0007669"/>
    <property type="project" value="TreeGrafter"/>
</dbReference>
<sequence>MSAEHVGEGAPLSGSQLTITADGYTADIATVGASLRTLRHEGRDLVVPFDADEVRPVFRGAVLAPWPNRVVDGRYTFDGAEQELALSEPTRQHALHGLVGWSDFAVEAHEPDRAVLTTTVPAQQGYPHRVVVTVEYRLDAQGLHTTVTGRNTGPSRAPWGTGPHPYLVAGDGSVDDWTLTLPAAEVLEVTPDRLVPTALVPVHDEFDLREPTLIGPRFIDHAFTGFVRDSEGTAVIDLVAGDGHGVRASFGTECGWVQVHTADHVVPEYHRSGLAVEPMTCAPDAFNTGAERGLLVLEPGAAHTAAWTIAAI</sequence>
<dbReference type="GO" id="GO:0030246">
    <property type="term" value="F:carbohydrate binding"/>
    <property type="evidence" value="ECO:0007669"/>
    <property type="project" value="InterPro"/>
</dbReference>
<comment type="caution">
    <text evidence="1">The sequence shown here is derived from an EMBL/GenBank/DDBJ whole genome shotgun (WGS) entry which is preliminary data.</text>
</comment>
<dbReference type="SUPFAM" id="SSF74650">
    <property type="entry name" value="Galactose mutarotase-like"/>
    <property type="match status" value="1"/>
</dbReference>
<protein>
    <submittedName>
        <fullName evidence="1">Galactose mutarotase</fullName>
    </submittedName>
</protein>
<reference evidence="1 2" key="1">
    <citation type="journal article" date="2016" name="Front. Microbiol.">
        <title>Genomic Resource of Rice Seed Associated Bacteria.</title>
        <authorList>
            <person name="Midha S."/>
            <person name="Bansal K."/>
            <person name="Sharma S."/>
            <person name="Kumar N."/>
            <person name="Patil P.P."/>
            <person name="Chaudhry V."/>
            <person name="Patil P.B."/>
        </authorList>
    </citation>
    <scope>NUCLEOTIDE SEQUENCE [LARGE SCALE GENOMIC DNA]</scope>
    <source>
        <strain evidence="1 2">NS184</strain>
    </source>
</reference>
<dbReference type="Proteomes" id="UP000078252">
    <property type="component" value="Unassembled WGS sequence"/>
</dbReference>
<dbReference type="InterPro" id="IPR011013">
    <property type="entry name" value="Gal_mutarotase_sf_dom"/>
</dbReference>
<dbReference type="AlphaFoldDB" id="A0A175S1G1"/>
<dbReference type="STRING" id="33881.NS184_04010"/>
<dbReference type="GO" id="GO:0004034">
    <property type="term" value="F:aldose 1-epimerase activity"/>
    <property type="evidence" value="ECO:0007669"/>
    <property type="project" value="TreeGrafter"/>
</dbReference>
<dbReference type="InterPro" id="IPR014718">
    <property type="entry name" value="GH-type_carb-bd"/>
</dbReference>
<dbReference type="GO" id="GO:0033499">
    <property type="term" value="P:galactose catabolic process via UDP-galactose, Leloir pathway"/>
    <property type="evidence" value="ECO:0007669"/>
    <property type="project" value="TreeGrafter"/>
</dbReference>
<dbReference type="Pfam" id="PF01263">
    <property type="entry name" value="Aldose_epim"/>
    <property type="match status" value="1"/>
</dbReference>
<dbReference type="OrthoDB" id="4739604at2"/>
<dbReference type="EMBL" id="LDQC01000023">
    <property type="protein sequence ID" value="KTR08989.1"/>
    <property type="molecule type" value="Genomic_DNA"/>
</dbReference>
<dbReference type="Gene3D" id="2.70.98.10">
    <property type="match status" value="1"/>
</dbReference>
<dbReference type="PANTHER" id="PTHR10091:SF0">
    <property type="entry name" value="GALACTOSE MUTAROTASE"/>
    <property type="match status" value="1"/>
</dbReference>
<dbReference type="PATRIC" id="fig|33881.3.peg.1069"/>
<gene>
    <name evidence="1" type="ORF">NS184_04010</name>
</gene>
<evidence type="ECO:0000313" key="2">
    <source>
        <dbReference type="Proteomes" id="UP000078252"/>
    </source>
</evidence>
<proteinExistence type="predicted"/>
<evidence type="ECO:0000313" key="1">
    <source>
        <dbReference type="EMBL" id="KTR08989.1"/>
    </source>
</evidence>